<dbReference type="PANTHER" id="PTHR10357:SF210">
    <property type="entry name" value="MALTODEXTRIN GLUCOSIDASE"/>
    <property type="match status" value="1"/>
</dbReference>
<dbReference type="EMBL" id="DWYC01000087">
    <property type="protein sequence ID" value="HJB57729.1"/>
    <property type="molecule type" value="Genomic_DNA"/>
</dbReference>
<sequence>MTDPRTFDPRDPACKSPYGAVPPGTAVHLTVRPLRAWGFSRVTLSARFESRGNETLPCSLAWSGLERERDCFSGTLETGEYVGLIWYTIRMEGLDGRWAELGEYQLTVYDDSEVVPAWFGEGVTYQIFPDRFRRLHVPDPTGLVGGRHVHTGWYEEPEYLPDERGEVRNRDFFGGSLPGVLDKLEYLKELGVDTLYFCPIFEAPENHRYGTGDYEKIDPMLGSNEDFSRLCRAAHALGMRVMLDGVFNHTGFVSRYFNGDGSYHTGVPGAAESPESPYYKWYNFIHWPDQYDSWWGIYSLPAVNESEQSYVDYIIQGENSIVRRWLQAGADGWRLDVADELPDAFVHALHAAVRETKPDGVVIGEVWEDGSNKIAYGVRRKHILGRHCDGLMNYPFRNAAIAYLQGGDARHFMDAMEGLRANYPPFAYHSAMNALGTHDTPRILTLLGVGSACMEQSKSWRAEYRMTEEQRRRGLDLLKLGAVLLFCFPGSPTIYYGDEAEMEGFEDPFNRRPYPWGRENRSLVRWFSALGNLRHQLAALRRGEITYLQAEGPVLAFQRTCGKETVLVALNAGAEVQELSLPWPARDLLTGEVFPAPGGRRMAASLPPRTGRVLLPIAIRL</sequence>
<accession>A0A9D2MD30</accession>
<comment type="caution">
    <text evidence="5">The sequence shown here is derived from an EMBL/GenBank/DDBJ whole genome shotgun (WGS) entry which is preliminary data.</text>
</comment>
<evidence type="ECO:0000313" key="6">
    <source>
        <dbReference type="Proteomes" id="UP000824208"/>
    </source>
</evidence>
<dbReference type="Gene3D" id="3.20.20.80">
    <property type="entry name" value="Glycosidases"/>
    <property type="match status" value="1"/>
</dbReference>
<dbReference type="Pfam" id="PF16657">
    <property type="entry name" value="Malt_amylase_C"/>
    <property type="match status" value="1"/>
</dbReference>
<organism evidence="5 6">
    <name type="scientific">Candidatus Flavonifractor intestinipullorum</name>
    <dbReference type="NCBI Taxonomy" id="2838587"/>
    <lineage>
        <taxon>Bacteria</taxon>
        <taxon>Bacillati</taxon>
        <taxon>Bacillota</taxon>
        <taxon>Clostridia</taxon>
        <taxon>Eubacteriales</taxon>
        <taxon>Oscillospiraceae</taxon>
        <taxon>Flavonifractor</taxon>
    </lineage>
</organism>
<keyword evidence="2 5" id="KW-0378">Hydrolase</keyword>
<proteinExistence type="inferred from homology"/>
<dbReference type="PANTHER" id="PTHR10357">
    <property type="entry name" value="ALPHA-AMYLASE FAMILY MEMBER"/>
    <property type="match status" value="1"/>
</dbReference>
<dbReference type="Proteomes" id="UP000824208">
    <property type="component" value="Unassembled WGS sequence"/>
</dbReference>
<dbReference type="SUPFAM" id="SSF51445">
    <property type="entry name" value="(Trans)glycosidases"/>
    <property type="match status" value="1"/>
</dbReference>
<dbReference type="SUPFAM" id="SSF51011">
    <property type="entry name" value="Glycosyl hydrolase domain"/>
    <property type="match status" value="1"/>
</dbReference>
<evidence type="ECO:0000256" key="1">
    <source>
        <dbReference type="ARBA" id="ARBA00008061"/>
    </source>
</evidence>
<dbReference type="InterPro" id="IPR017853">
    <property type="entry name" value="GH"/>
</dbReference>
<dbReference type="Gene3D" id="3.90.400.10">
    <property type="entry name" value="Oligo-1,6-glucosidase, Domain 2"/>
    <property type="match status" value="1"/>
</dbReference>
<reference evidence="5" key="1">
    <citation type="journal article" date="2021" name="PeerJ">
        <title>Extensive microbial diversity within the chicken gut microbiome revealed by metagenomics and culture.</title>
        <authorList>
            <person name="Gilroy R."/>
            <person name="Ravi A."/>
            <person name="Getino M."/>
            <person name="Pursley I."/>
            <person name="Horton D.L."/>
            <person name="Alikhan N.F."/>
            <person name="Baker D."/>
            <person name="Gharbi K."/>
            <person name="Hall N."/>
            <person name="Watson M."/>
            <person name="Adriaenssens E.M."/>
            <person name="Foster-Nyarko E."/>
            <person name="Jarju S."/>
            <person name="Secka A."/>
            <person name="Antonio M."/>
            <person name="Oren A."/>
            <person name="Chaudhuri R.R."/>
            <person name="La Ragione R."/>
            <person name="Hildebrand F."/>
            <person name="Pallen M.J."/>
        </authorList>
    </citation>
    <scope>NUCLEOTIDE SEQUENCE</scope>
    <source>
        <strain evidence="5">CHK189-11263</strain>
    </source>
</reference>
<dbReference type="SMART" id="SM00642">
    <property type="entry name" value="Aamy"/>
    <property type="match status" value="1"/>
</dbReference>
<comment type="similarity">
    <text evidence="1">Belongs to the glycosyl hydrolase 13 family.</text>
</comment>
<dbReference type="GO" id="GO:0016798">
    <property type="term" value="F:hydrolase activity, acting on glycosyl bonds"/>
    <property type="evidence" value="ECO:0007669"/>
    <property type="project" value="UniProtKB-KW"/>
</dbReference>
<dbReference type="InterPro" id="IPR045857">
    <property type="entry name" value="O16G_dom_2"/>
</dbReference>
<dbReference type="InterPro" id="IPR006047">
    <property type="entry name" value="GH13_cat_dom"/>
</dbReference>
<reference evidence="5" key="2">
    <citation type="submission" date="2021-04" db="EMBL/GenBank/DDBJ databases">
        <authorList>
            <person name="Gilroy R."/>
        </authorList>
    </citation>
    <scope>NUCLEOTIDE SEQUENCE</scope>
    <source>
        <strain evidence="5">CHK189-11263</strain>
    </source>
</reference>
<protein>
    <submittedName>
        <fullName evidence="5">Glycoside hydrolase family 13 protein</fullName>
    </submittedName>
</protein>
<evidence type="ECO:0000256" key="3">
    <source>
        <dbReference type="ARBA" id="ARBA00023295"/>
    </source>
</evidence>
<dbReference type="AlphaFoldDB" id="A0A9D2MD30"/>
<evidence type="ECO:0000313" key="5">
    <source>
        <dbReference type="EMBL" id="HJB57729.1"/>
    </source>
</evidence>
<dbReference type="InterPro" id="IPR013780">
    <property type="entry name" value="Glyco_hydro_b"/>
</dbReference>
<keyword evidence="3" id="KW-0326">Glycosidase</keyword>
<gene>
    <name evidence="5" type="ORF">H9714_09280</name>
</gene>
<feature type="domain" description="Glycosyl hydrolase family 13 catalytic" evidence="4">
    <location>
        <begin position="126"/>
        <end position="534"/>
    </location>
</feature>
<dbReference type="GO" id="GO:0005975">
    <property type="term" value="P:carbohydrate metabolic process"/>
    <property type="evidence" value="ECO:0007669"/>
    <property type="project" value="InterPro"/>
</dbReference>
<evidence type="ECO:0000259" key="4">
    <source>
        <dbReference type="SMART" id="SM00642"/>
    </source>
</evidence>
<name>A0A9D2MD30_9FIRM</name>
<dbReference type="Pfam" id="PF00128">
    <property type="entry name" value="Alpha-amylase"/>
    <property type="match status" value="1"/>
</dbReference>
<dbReference type="Gene3D" id="2.60.40.1180">
    <property type="entry name" value="Golgi alpha-mannosidase II"/>
    <property type="match status" value="1"/>
</dbReference>
<dbReference type="InterPro" id="IPR032091">
    <property type="entry name" value="Malt_amylase-like_C"/>
</dbReference>
<dbReference type="CDD" id="cd11338">
    <property type="entry name" value="AmyAc_CMD"/>
    <property type="match status" value="1"/>
</dbReference>
<evidence type="ECO:0000256" key="2">
    <source>
        <dbReference type="ARBA" id="ARBA00022801"/>
    </source>
</evidence>